<dbReference type="SUPFAM" id="SSF53300">
    <property type="entry name" value="vWA-like"/>
    <property type="match status" value="1"/>
</dbReference>
<protein>
    <submittedName>
        <fullName evidence="9">SCO-spondin-like</fullName>
    </submittedName>
</protein>
<dbReference type="AlphaFoldDB" id="A0A1S3KFZ6"/>
<dbReference type="FunFam" id="2.20.100.10:FF:000002">
    <property type="entry name" value="Unc-5 netrin receptor C"/>
    <property type="match status" value="4"/>
</dbReference>
<sequence>MAARFLVIVFLGLVCLARAQNIEIPIGEHCVYTPVDAFFVMDGSASVGSAGWEQATNFMSSVIEPFDIGTDNLQVGLVRYSSDAKVMFNLNRYQNKDELLQAIKDMQWFGGVTNTGDGLLKMRDAIMDPNLGSRQGTRKVAFVITDGRSNTGPPVVDVAPTVHALGITVVAIGVGDAVLAELETIAYPSSNVLYVSDFGGLARIRSNLTQVICHVDAGWGQWTPWSLCDRTCGEAIQVRTRLCDSPPPSGEGSKTCQGPYEEIRPCNLQPCIVPINGNWGQWLSWGACSASCGPGQQFRSRLCDNPAPQNGGLSCPGPANEGRDCFIAPCITDGNWGGWGAWTLCSATCGLGEQNRFRECNNPPPSPGGASCPGSNVDTTSCTVGSCPVDGGYGAWSVWTPCSAPCGPGIQTRGRSCDSPAPAFGGRPCVGPNYEETVCNLGACSVNGNWGQWTEFSTCSAPCGPGEQTRTRACDSPAPLFGGLTCPGPSTESISCNLGACSINGNWGQWTDYSACSAPCGPGEQTRTRACDSPAPAFGGLTCPGPSTESISCNLGACSINGNWGQWTEFSACSAPCGPGEQTRTRACDSPAPLFGGLTCPGPSTESIACNLGFCPVNGNWGPWTEYSTCSTSCGTGEQRRTRTCDSPPAQYGGAPCQGPSVELLVCNLGNCPINGNWGQWNSWSACSAQCGPGERRRVRACNSPAPAFGGLTCPGPDLEIGACNLGPCAIDGNWGAWAAWTGCDAECGPGRKSRGRICNAPAPSFGGRPCEGPAIDYTDCMNKACLVIVDGNWNVWNGWTACTKSCGGGATVRARHCNAPGPQNGGKDCQGPQVDILSCNENPCPVNGNWGPWCCGWGACSASCGGGVQSRTRECAMPAPAHGGLPCQGPNVETQACNVFPCLVPTGWGEWGQWSRCSASCGPGIQGRRRQCVNPLLPCVGSDTETAACNLGPCVRPCRETTHVSTSACSSITGNGVSMYSYLYTVPNVYLNCQGGSVYIVNACSTFGISEYCSPLPSVSKLLQTSCNGKSACVIKRPCDMVLSGTLKINYRCTC</sequence>
<dbReference type="InterPro" id="IPR036465">
    <property type="entry name" value="vWFA_dom_sf"/>
</dbReference>
<dbReference type="Pfam" id="PF00090">
    <property type="entry name" value="TSP_1"/>
    <property type="match status" value="13"/>
</dbReference>
<evidence type="ECO:0000256" key="5">
    <source>
        <dbReference type="ARBA" id="ARBA00023157"/>
    </source>
</evidence>
<dbReference type="KEGG" id="lak:106181541"/>
<evidence type="ECO:0000256" key="6">
    <source>
        <dbReference type="SAM" id="SignalP"/>
    </source>
</evidence>
<dbReference type="PROSITE" id="PS50092">
    <property type="entry name" value="TSP1"/>
    <property type="match status" value="13"/>
</dbReference>
<keyword evidence="3 6" id="KW-0732">Signal</keyword>
<name>A0A1S3KFZ6_LINAN</name>
<dbReference type="SMART" id="SM00327">
    <property type="entry name" value="VWA"/>
    <property type="match status" value="1"/>
</dbReference>
<dbReference type="InParanoid" id="A0A1S3KFZ6"/>
<dbReference type="FunFam" id="2.20.100.10:FF:000001">
    <property type="entry name" value="semaphorin-5A isoform X1"/>
    <property type="match status" value="9"/>
</dbReference>
<evidence type="ECO:0000256" key="4">
    <source>
        <dbReference type="ARBA" id="ARBA00022737"/>
    </source>
</evidence>
<keyword evidence="2" id="KW-0964">Secreted</keyword>
<dbReference type="RefSeq" id="XP_013421412.1">
    <property type="nucleotide sequence ID" value="XM_013565958.1"/>
</dbReference>
<dbReference type="SMART" id="SM00209">
    <property type="entry name" value="TSP1"/>
    <property type="match status" value="13"/>
</dbReference>
<evidence type="ECO:0000256" key="2">
    <source>
        <dbReference type="ARBA" id="ARBA00022525"/>
    </source>
</evidence>
<dbReference type="PANTHER" id="PTHR22906">
    <property type="entry name" value="PROPERDIN"/>
    <property type="match status" value="1"/>
</dbReference>
<dbReference type="PRINTS" id="PR00453">
    <property type="entry name" value="VWFADOMAIN"/>
</dbReference>
<proteinExistence type="predicted"/>
<dbReference type="PRINTS" id="PR01705">
    <property type="entry name" value="TSP1REPEAT"/>
</dbReference>
<evidence type="ECO:0000256" key="1">
    <source>
        <dbReference type="ARBA" id="ARBA00004613"/>
    </source>
</evidence>
<feature type="domain" description="VWFA" evidence="7">
    <location>
        <begin position="36"/>
        <end position="208"/>
    </location>
</feature>
<evidence type="ECO:0000259" key="7">
    <source>
        <dbReference type="PROSITE" id="PS50234"/>
    </source>
</evidence>
<dbReference type="Gene3D" id="2.20.100.10">
    <property type="entry name" value="Thrombospondin type-1 (TSP1) repeat"/>
    <property type="match status" value="13"/>
</dbReference>
<feature type="chain" id="PRO_5010386990" evidence="6">
    <location>
        <begin position="20"/>
        <end position="1056"/>
    </location>
</feature>
<dbReference type="PANTHER" id="PTHR22906:SF43">
    <property type="entry name" value="PROPERDIN"/>
    <property type="match status" value="1"/>
</dbReference>
<dbReference type="Proteomes" id="UP000085678">
    <property type="component" value="Unplaced"/>
</dbReference>
<dbReference type="CDD" id="cd01450">
    <property type="entry name" value="vWFA_subfamily_ECM"/>
    <property type="match status" value="1"/>
</dbReference>
<dbReference type="InterPro" id="IPR036383">
    <property type="entry name" value="TSP1_rpt_sf"/>
</dbReference>
<keyword evidence="5" id="KW-1015">Disulfide bond</keyword>
<dbReference type="Gene3D" id="3.40.50.410">
    <property type="entry name" value="von Willebrand factor, type A domain"/>
    <property type="match status" value="1"/>
</dbReference>
<comment type="subcellular location">
    <subcellularLocation>
        <location evidence="1">Secreted</location>
    </subcellularLocation>
</comment>
<dbReference type="Pfam" id="PF00092">
    <property type="entry name" value="VWA"/>
    <property type="match status" value="1"/>
</dbReference>
<evidence type="ECO:0000313" key="9">
    <source>
        <dbReference type="RefSeq" id="XP_013421412.1"/>
    </source>
</evidence>
<gene>
    <name evidence="9" type="primary">LOC106181541</name>
</gene>
<dbReference type="PROSITE" id="PS50234">
    <property type="entry name" value="VWFA"/>
    <property type="match status" value="1"/>
</dbReference>
<dbReference type="InterPro" id="IPR002035">
    <property type="entry name" value="VWF_A"/>
</dbReference>
<dbReference type="InterPro" id="IPR052065">
    <property type="entry name" value="Compl_asym_regulator"/>
</dbReference>
<dbReference type="OrthoDB" id="446173at2759"/>
<dbReference type="InterPro" id="IPR000884">
    <property type="entry name" value="TSP1_rpt"/>
</dbReference>
<organism evidence="8 9">
    <name type="scientific">Lingula anatina</name>
    <name type="common">Brachiopod</name>
    <name type="synonym">Lingula unguis</name>
    <dbReference type="NCBI Taxonomy" id="7574"/>
    <lineage>
        <taxon>Eukaryota</taxon>
        <taxon>Metazoa</taxon>
        <taxon>Spiralia</taxon>
        <taxon>Lophotrochozoa</taxon>
        <taxon>Brachiopoda</taxon>
        <taxon>Linguliformea</taxon>
        <taxon>Lingulata</taxon>
        <taxon>Lingulida</taxon>
        <taxon>Linguloidea</taxon>
        <taxon>Lingulidae</taxon>
        <taxon>Lingula</taxon>
    </lineage>
</organism>
<evidence type="ECO:0000256" key="3">
    <source>
        <dbReference type="ARBA" id="ARBA00022729"/>
    </source>
</evidence>
<dbReference type="SUPFAM" id="SSF82895">
    <property type="entry name" value="TSP-1 type 1 repeat"/>
    <property type="match status" value="13"/>
</dbReference>
<feature type="signal peptide" evidence="6">
    <location>
        <begin position="1"/>
        <end position="19"/>
    </location>
</feature>
<evidence type="ECO:0000313" key="8">
    <source>
        <dbReference type="Proteomes" id="UP000085678"/>
    </source>
</evidence>
<keyword evidence="8" id="KW-1185">Reference proteome</keyword>
<dbReference type="GeneID" id="106181541"/>
<reference evidence="9" key="1">
    <citation type="submission" date="2025-08" db="UniProtKB">
        <authorList>
            <consortium name="RefSeq"/>
        </authorList>
    </citation>
    <scope>IDENTIFICATION</scope>
    <source>
        <tissue evidence="9">Gonads</tissue>
    </source>
</reference>
<accession>A0A1S3KFZ6</accession>
<keyword evidence="4" id="KW-0677">Repeat</keyword>